<dbReference type="STRING" id="443218.AS9A_2548"/>
<proteinExistence type="predicted"/>
<dbReference type="KEGG" id="asd:AS9A_2548"/>
<dbReference type="Proteomes" id="UP000009235">
    <property type="component" value="Chromosome"/>
</dbReference>
<dbReference type="RefSeq" id="WP_013807344.1">
    <property type="nucleotide sequence ID" value="NC_015564.1"/>
</dbReference>
<sequence length="105" mass="11155">MCSILGQVSPTAQEVPPTPACTACWDTTARLHLQFGHAFTPRVIGAVLGGCLADLAGGSLYGLPEMSERLAQYRLTDAVNNGADGTNTDWVRAGSRRCPYSAEDR</sequence>
<accession>F6EGE2</accession>
<organism evidence="1 2">
    <name type="scientific">Hoyosella subflava (strain DSM 45089 / JCM 17490 / NBRC 109087 / DQS3-9A1)</name>
    <name type="common">Amycolicicoccus subflavus</name>
    <dbReference type="NCBI Taxonomy" id="443218"/>
    <lineage>
        <taxon>Bacteria</taxon>
        <taxon>Bacillati</taxon>
        <taxon>Actinomycetota</taxon>
        <taxon>Actinomycetes</taxon>
        <taxon>Mycobacteriales</taxon>
        <taxon>Hoyosellaceae</taxon>
        <taxon>Hoyosella</taxon>
    </lineage>
</organism>
<name>F6EGE2_HOYSD</name>
<protein>
    <recommendedName>
        <fullName evidence="3">ADP-ribosylglycohydrolase</fullName>
    </recommendedName>
</protein>
<dbReference type="HOGENOM" id="CLU_2230839_0_0_11"/>
<dbReference type="OrthoDB" id="9831972at2"/>
<gene>
    <name evidence="1" type="ordered locus">AS9A_2548</name>
</gene>
<keyword evidence="2" id="KW-1185">Reference proteome</keyword>
<evidence type="ECO:0000313" key="1">
    <source>
        <dbReference type="EMBL" id="AEF40995.1"/>
    </source>
</evidence>
<evidence type="ECO:0000313" key="2">
    <source>
        <dbReference type="Proteomes" id="UP000009235"/>
    </source>
</evidence>
<dbReference type="AlphaFoldDB" id="F6EGE2"/>
<dbReference type="EMBL" id="CP002786">
    <property type="protein sequence ID" value="AEF40995.1"/>
    <property type="molecule type" value="Genomic_DNA"/>
</dbReference>
<evidence type="ECO:0008006" key="3">
    <source>
        <dbReference type="Google" id="ProtNLM"/>
    </source>
</evidence>
<reference evidence="1 2" key="1">
    <citation type="journal article" date="2011" name="J. Bacteriol.">
        <title>Complete genome sequence of Amycolicicoccus subflavus DQS3-9A1T, an actinomycete isolated from crude oil-polluted soil.</title>
        <authorList>
            <person name="Cai M."/>
            <person name="Chen W.M."/>
            <person name="Nie Y."/>
            <person name="Chi C.Q."/>
            <person name="Wang Y.N."/>
            <person name="Tang Y.Q."/>
            <person name="Li G.Y."/>
            <person name="Wu X.L."/>
        </authorList>
    </citation>
    <scope>NUCLEOTIDE SEQUENCE [LARGE SCALE GENOMIC DNA]</scope>
    <source>
        <strain evidence="2">DSM 45089 / DQS3-9A1</strain>
    </source>
</reference>